<comment type="caution">
    <text evidence="2">The sequence shown here is derived from an EMBL/GenBank/DDBJ whole genome shotgun (WGS) entry which is preliminary data.</text>
</comment>
<dbReference type="AlphaFoldDB" id="A0A8J5WK81"/>
<feature type="region of interest" description="Disordered" evidence="1">
    <location>
        <begin position="1"/>
        <end position="53"/>
    </location>
</feature>
<keyword evidence="3" id="KW-1185">Reference proteome</keyword>
<protein>
    <submittedName>
        <fullName evidence="2">Uncharacterized protein</fullName>
    </submittedName>
</protein>
<organism evidence="2 3">
    <name type="scientific">Zizania palustris</name>
    <name type="common">Northern wild rice</name>
    <dbReference type="NCBI Taxonomy" id="103762"/>
    <lineage>
        <taxon>Eukaryota</taxon>
        <taxon>Viridiplantae</taxon>
        <taxon>Streptophyta</taxon>
        <taxon>Embryophyta</taxon>
        <taxon>Tracheophyta</taxon>
        <taxon>Spermatophyta</taxon>
        <taxon>Magnoliopsida</taxon>
        <taxon>Liliopsida</taxon>
        <taxon>Poales</taxon>
        <taxon>Poaceae</taxon>
        <taxon>BOP clade</taxon>
        <taxon>Oryzoideae</taxon>
        <taxon>Oryzeae</taxon>
        <taxon>Zizaniinae</taxon>
        <taxon>Zizania</taxon>
    </lineage>
</organism>
<gene>
    <name evidence="2" type="ORF">GUJ93_ZPchr0011g28641</name>
</gene>
<evidence type="ECO:0000313" key="2">
    <source>
        <dbReference type="EMBL" id="KAG8090397.1"/>
    </source>
</evidence>
<dbReference type="EMBL" id="JAAALK010000081">
    <property type="protein sequence ID" value="KAG8090397.1"/>
    <property type="molecule type" value="Genomic_DNA"/>
</dbReference>
<evidence type="ECO:0000256" key="1">
    <source>
        <dbReference type="SAM" id="MobiDB-lite"/>
    </source>
</evidence>
<dbReference type="Proteomes" id="UP000729402">
    <property type="component" value="Unassembled WGS sequence"/>
</dbReference>
<reference evidence="2" key="1">
    <citation type="journal article" date="2021" name="bioRxiv">
        <title>Whole Genome Assembly and Annotation of Northern Wild Rice, Zizania palustris L., Supports a Whole Genome Duplication in the Zizania Genus.</title>
        <authorList>
            <person name="Haas M."/>
            <person name="Kono T."/>
            <person name="Macchietto M."/>
            <person name="Millas R."/>
            <person name="McGilp L."/>
            <person name="Shao M."/>
            <person name="Duquette J."/>
            <person name="Hirsch C.N."/>
            <person name="Kimball J."/>
        </authorList>
    </citation>
    <scope>NUCLEOTIDE SEQUENCE</scope>
    <source>
        <tissue evidence="2">Fresh leaf tissue</tissue>
    </source>
</reference>
<name>A0A8J5WK81_ZIZPA</name>
<reference evidence="2" key="2">
    <citation type="submission" date="2021-02" db="EMBL/GenBank/DDBJ databases">
        <authorList>
            <person name="Kimball J.A."/>
            <person name="Haas M.W."/>
            <person name="Macchietto M."/>
            <person name="Kono T."/>
            <person name="Duquette J."/>
            <person name="Shao M."/>
        </authorList>
    </citation>
    <scope>NUCLEOTIDE SEQUENCE</scope>
    <source>
        <tissue evidence="2">Fresh leaf tissue</tissue>
    </source>
</reference>
<accession>A0A8J5WK81</accession>
<sequence>MRNCSSHTRACLPPSMRNHRLSQRGTAARSIGDGRRRRLATATIASSEEDADERDMRDLEDLLCMEEFVPPSLDAALA</sequence>
<evidence type="ECO:0000313" key="3">
    <source>
        <dbReference type="Proteomes" id="UP000729402"/>
    </source>
</evidence>
<proteinExistence type="predicted"/>